<reference evidence="2" key="1">
    <citation type="journal article" date="2023" name="G3 (Bethesda)">
        <title>Genome assembly and association tests identify interacting loci associated with vigor, precocity, and sex in interspecific pistachio rootstocks.</title>
        <authorList>
            <person name="Palmer W."/>
            <person name="Jacygrad E."/>
            <person name="Sagayaradj S."/>
            <person name="Cavanaugh K."/>
            <person name="Han R."/>
            <person name="Bertier L."/>
            <person name="Beede B."/>
            <person name="Kafkas S."/>
            <person name="Golino D."/>
            <person name="Preece J."/>
            <person name="Michelmore R."/>
        </authorList>
    </citation>
    <scope>NUCLEOTIDE SEQUENCE [LARGE SCALE GENOMIC DNA]</scope>
</reference>
<name>A0ACC0ZTF7_9ROSI</name>
<keyword evidence="2" id="KW-1185">Reference proteome</keyword>
<dbReference type="Proteomes" id="UP001164250">
    <property type="component" value="Chromosome 15"/>
</dbReference>
<protein>
    <submittedName>
        <fullName evidence="1">Uncharacterized protein</fullName>
    </submittedName>
</protein>
<evidence type="ECO:0000313" key="2">
    <source>
        <dbReference type="Proteomes" id="UP001164250"/>
    </source>
</evidence>
<sequence length="51" mass="5930">MCLGSTSLMDQISHFGRCILRITYTVKNCINHSHDRIPLRRQIKIGNFLID</sequence>
<comment type="caution">
    <text evidence="1">The sequence shown here is derived from an EMBL/GenBank/DDBJ whole genome shotgun (WGS) entry which is preliminary data.</text>
</comment>
<accession>A0ACC0ZTF7</accession>
<evidence type="ECO:0000313" key="1">
    <source>
        <dbReference type="EMBL" id="KAJ0075430.1"/>
    </source>
</evidence>
<proteinExistence type="predicted"/>
<dbReference type="EMBL" id="CM047910">
    <property type="protein sequence ID" value="KAJ0075430.1"/>
    <property type="molecule type" value="Genomic_DNA"/>
</dbReference>
<gene>
    <name evidence="1" type="ORF">Patl1_34820</name>
</gene>
<organism evidence="1 2">
    <name type="scientific">Pistacia atlantica</name>
    <dbReference type="NCBI Taxonomy" id="434234"/>
    <lineage>
        <taxon>Eukaryota</taxon>
        <taxon>Viridiplantae</taxon>
        <taxon>Streptophyta</taxon>
        <taxon>Embryophyta</taxon>
        <taxon>Tracheophyta</taxon>
        <taxon>Spermatophyta</taxon>
        <taxon>Magnoliopsida</taxon>
        <taxon>eudicotyledons</taxon>
        <taxon>Gunneridae</taxon>
        <taxon>Pentapetalae</taxon>
        <taxon>rosids</taxon>
        <taxon>malvids</taxon>
        <taxon>Sapindales</taxon>
        <taxon>Anacardiaceae</taxon>
        <taxon>Pistacia</taxon>
    </lineage>
</organism>